<dbReference type="SMART" id="SM00487">
    <property type="entry name" value="DEXDc"/>
    <property type="match status" value="1"/>
</dbReference>
<dbReference type="SUPFAM" id="SSF52540">
    <property type="entry name" value="P-loop containing nucleoside triphosphate hydrolases"/>
    <property type="match status" value="1"/>
</dbReference>
<dbReference type="PROSITE" id="PS51194">
    <property type="entry name" value="HELICASE_CTER"/>
    <property type="match status" value="1"/>
</dbReference>
<dbReference type="Pfam" id="PF00271">
    <property type="entry name" value="Helicase_C"/>
    <property type="match status" value="1"/>
</dbReference>
<gene>
    <name evidence="7" type="ORF">LCGC14_1304990</name>
</gene>
<keyword evidence="1" id="KW-0547">Nucleotide-binding</keyword>
<dbReference type="Pfam" id="PF19131">
    <property type="entry name" value="DUF5814"/>
    <property type="match status" value="1"/>
</dbReference>
<feature type="domain" description="Helicase ATP-binding" evidence="5">
    <location>
        <begin position="269"/>
        <end position="444"/>
    </location>
</feature>
<dbReference type="InterPro" id="IPR014001">
    <property type="entry name" value="Helicase_ATP-bd"/>
</dbReference>
<keyword evidence="4" id="KW-0067">ATP-binding</keyword>
<dbReference type="InterPro" id="IPR027417">
    <property type="entry name" value="P-loop_NTPase"/>
</dbReference>
<dbReference type="EMBL" id="LAZR01007653">
    <property type="protein sequence ID" value="KKM83865.1"/>
    <property type="molecule type" value="Genomic_DNA"/>
</dbReference>
<keyword evidence="3" id="KW-0347">Helicase</keyword>
<dbReference type="GO" id="GO:0016787">
    <property type="term" value="F:hydrolase activity"/>
    <property type="evidence" value="ECO:0007669"/>
    <property type="project" value="UniProtKB-KW"/>
</dbReference>
<dbReference type="GO" id="GO:0005524">
    <property type="term" value="F:ATP binding"/>
    <property type="evidence" value="ECO:0007669"/>
    <property type="project" value="UniProtKB-KW"/>
</dbReference>
<evidence type="ECO:0000256" key="3">
    <source>
        <dbReference type="ARBA" id="ARBA00022806"/>
    </source>
</evidence>
<dbReference type="InterPro" id="IPR050474">
    <property type="entry name" value="Hel308_SKI2-like"/>
</dbReference>
<dbReference type="GO" id="GO:0003676">
    <property type="term" value="F:nucleic acid binding"/>
    <property type="evidence" value="ECO:0007669"/>
    <property type="project" value="InterPro"/>
</dbReference>
<dbReference type="InterPro" id="IPR011545">
    <property type="entry name" value="DEAD/DEAH_box_helicase_dom"/>
</dbReference>
<evidence type="ECO:0000313" key="7">
    <source>
        <dbReference type="EMBL" id="KKM83865.1"/>
    </source>
</evidence>
<dbReference type="AlphaFoldDB" id="A0A0F9N590"/>
<evidence type="ECO:0000256" key="2">
    <source>
        <dbReference type="ARBA" id="ARBA00022801"/>
    </source>
</evidence>
<dbReference type="InterPro" id="IPR043852">
    <property type="entry name" value="DUF5814"/>
</dbReference>
<dbReference type="GO" id="GO:0004386">
    <property type="term" value="F:helicase activity"/>
    <property type="evidence" value="ECO:0007669"/>
    <property type="project" value="UniProtKB-KW"/>
</dbReference>
<evidence type="ECO:0000259" key="6">
    <source>
        <dbReference type="PROSITE" id="PS51194"/>
    </source>
</evidence>
<feature type="domain" description="Helicase C-terminal" evidence="6">
    <location>
        <begin position="475"/>
        <end position="634"/>
    </location>
</feature>
<organism evidence="7">
    <name type="scientific">marine sediment metagenome</name>
    <dbReference type="NCBI Taxonomy" id="412755"/>
    <lineage>
        <taxon>unclassified sequences</taxon>
        <taxon>metagenomes</taxon>
        <taxon>ecological metagenomes</taxon>
    </lineage>
</organism>
<name>A0A0F9N590_9ZZZZ</name>
<dbReference type="SMART" id="SM00490">
    <property type="entry name" value="HELICc"/>
    <property type="match status" value="1"/>
</dbReference>
<dbReference type="PANTHER" id="PTHR47961:SF1">
    <property type="entry name" value="ATP-DEPENDENT HELICASE MJ1401-RELATED"/>
    <property type="match status" value="1"/>
</dbReference>
<protein>
    <recommendedName>
        <fullName evidence="8">DEAD/DEAH box helicase</fullName>
    </recommendedName>
</protein>
<dbReference type="PANTHER" id="PTHR47961">
    <property type="entry name" value="DNA POLYMERASE THETA, PUTATIVE (AFU_ORTHOLOGUE AFUA_1G05260)-RELATED"/>
    <property type="match status" value="1"/>
</dbReference>
<dbReference type="Gene3D" id="3.40.50.300">
    <property type="entry name" value="P-loop containing nucleotide triphosphate hydrolases"/>
    <property type="match status" value="2"/>
</dbReference>
<sequence>MSKYSRIFFIVLDRRIESKKDLVFNVNFFYLKKYKSKTFNFSYVNEPFFRGTVLFGLDFKNRIRPLNFNKIEKDGKITQINPHIFKTFLLSEKNKFIAFSSQSPFENFTPINEMLKNFNFDKSRIINLTFCKTCLDNNKFTILNENFQIKSIRNQILCSECAYNIIFKEAKHRGLITHDKINTKLKNFFTHMILKFQDVRKVLTAFQADFNPVTNREITLYDIEKKNPVNKKYLTQKIEDLMIPQVLKTALKKSKIDFLLPIQAISVENGLLLEKTNQLIIAPTSGGKTLVAELAGISKVLKDRNNKMLYLVPIIALANLRTSEFKEKYKLLNLKILRKIGESLFEKQEKIDRNLINADIIVATYEAIDYILRSGNNSIIGNFGTIIVDEVQTLIDSERGYLLDGFIARLKVLFKDAQFLYLSATLGEPKLLAEKLGCKLVMYNNRPVPIERHLLLCLNESQKIKQISKLVKAAFFRKSIYGFKGQSIVFTNTRRKCEQITSNLLERGIKISSYHSGLTNEERKIIEEDFRHQRISGVVATAALAAGVDLPAIQVIFESLAMGIKWLTVAEFEQMLGRAGRLKKHDIGYAYLLIEPGKVYSPKMKGTEEELAIKLLNGKIKDFELVPDNNKFLTELLAFISMFNLGVKKEVIYLYFEYLINDYYSLEAFLTKLLQMKLIKTKNKLIYKPTKLGQAIAKSFLNIETCLKIVDILNKKEKSVIEIALDLKPIKNVYLSKGVAADLAKNVNMRYRSNNLFSASVLSLMNAEYVKKRKSFSHEFIEFVSKWIKDIFNCNCKDSPYCDCGKLNLEKMILNLRARDNLTIEEIGSFFEEEYKIIIFKGDIIDYLENLIYSLKSIKNILKSRFDFKSDFKMEIRDISNLTEQIKY</sequence>
<dbReference type="PROSITE" id="PS51192">
    <property type="entry name" value="HELICASE_ATP_BIND_1"/>
    <property type="match status" value="1"/>
</dbReference>
<dbReference type="InterPro" id="IPR001650">
    <property type="entry name" value="Helicase_C-like"/>
</dbReference>
<evidence type="ECO:0000256" key="1">
    <source>
        <dbReference type="ARBA" id="ARBA00022741"/>
    </source>
</evidence>
<keyword evidence="2" id="KW-0378">Hydrolase</keyword>
<evidence type="ECO:0008006" key="8">
    <source>
        <dbReference type="Google" id="ProtNLM"/>
    </source>
</evidence>
<dbReference type="Pfam" id="PF00270">
    <property type="entry name" value="DEAD"/>
    <property type="match status" value="1"/>
</dbReference>
<reference evidence="7" key="1">
    <citation type="journal article" date="2015" name="Nature">
        <title>Complex archaea that bridge the gap between prokaryotes and eukaryotes.</title>
        <authorList>
            <person name="Spang A."/>
            <person name="Saw J.H."/>
            <person name="Jorgensen S.L."/>
            <person name="Zaremba-Niedzwiedzka K."/>
            <person name="Martijn J."/>
            <person name="Lind A.E."/>
            <person name="van Eijk R."/>
            <person name="Schleper C."/>
            <person name="Guy L."/>
            <person name="Ettema T.J."/>
        </authorList>
    </citation>
    <scope>NUCLEOTIDE SEQUENCE</scope>
</reference>
<proteinExistence type="predicted"/>
<comment type="caution">
    <text evidence="7">The sequence shown here is derived from an EMBL/GenBank/DDBJ whole genome shotgun (WGS) entry which is preliminary data.</text>
</comment>
<evidence type="ECO:0000259" key="5">
    <source>
        <dbReference type="PROSITE" id="PS51192"/>
    </source>
</evidence>
<evidence type="ECO:0000256" key="4">
    <source>
        <dbReference type="ARBA" id="ARBA00022840"/>
    </source>
</evidence>
<accession>A0A0F9N590</accession>